<evidence type="ECO:0000313" key="3">
    <source>
        <dbReference type="Proteomes" id="UP001256673"/>
    </source>
</evidence>
<proteinExistence type="predicted"/>
<protein>
    <recommendedName>
        <fullName evidence="4">DUF222 domain-containing protein</fullName>
    </recommendedName>
</protein>
<keyword evidence="3" id="KW-1185">Reference proteome</keyword>
<dbReference type="Proteomes" id="UP001256673">
    <property type="component" value="Unassembled WGS sequence"/>
</dbReference>
<dbReference type="EMBL" id="JAWDIU010000001">
    <property type="protein sequence ID" value="MDU0325295.1"/>
    <property type="molecule type" value="Genomic_DNA"/>
</dbReference>
<evidence type="ECO:0000313" key="2">
    <source>
        <dbReference type="EMBL" id="MDU0325295.1"/>
    </source>
</evidence>
<feature type="compositionally biased region" description="Basic and acidic residues" evidence="1">
    <location>
        <begin position="283"/>
        <end position="294"/>
    </location>
</feature>
<evidence type="ECO:0008006" key="4">
    <source>
        <dbReference type="Google" id="ProtNLM"/>
    </source>
</evidence>
<evidence type="ECO:0000256" key="1">
    <source>
        <dbReference type="SAM" id="MobiDB-lite"/>
    </source>
</evidence>
<gene>
    <name evidence="2" type="ORF">RWH43_00865</name>
</gene>
<organism evidence="2 3">
    <name type="scientific">Microbacterium algihabitans</name>
    <dbReference type="NCBI Taxonomy" id="3075992"/>
    <lineage>
        <taxon>Bacteria</taxon>
        <taxon>Bacillati</taxon>
        <taxon>Actinomycetota</taxon>
        <taxon>Actinomycetes</taxon>
        <taxon>Micrococcales</taxon>
        <taxon>Microbacteriaceae</taxon>
        <taxon>Microbacterium</taxon>
    </lineage>
</organism>
<feature type="region of interest" description="Disordered" evidence="1">
    <location>
        <begin position="277"/>
        <end position="302"/>
    </location>
</feature>
<comment type="caution">
    <text evidence="2">The sequence shown here is derived from an EMBL/GenBank/DDBJ whole genome shotgun (WGS) entry which is preliminary data.</text>
</comment>
<accession>A0ABU3RRR3</accession>
<name>A0ABU3RRR3_9MICO</name>
<dbReference type="RefSeq" id="WP_316000420.1">
    <property type="nucleotide sequence ID" value="NZ_JAWDIU010000001.1"/>
</dbReference>
<reference evidence="2 3" key="1">
    <citation type="submission" date="2023-09" db="EMBL/GenBank/DDBJ databases">
        <title>Microbacterium fusihabitans sp. nov., Microbacterium phycihabitans sp. nov., and Microbacterium cervinum sp. nov., isolated from dried seaweeds of beach.</title>
        <authorList>
            <person name="Lee S.D."/>
        </authorList>
    </citation>
    <scope>NUCLEOTIDE SEQUENCE [LARGE SCALE GENOMIC DNA]</scope>
    <source>
        <strain evidence="2 3">KSW2-21</strain>
    </source>
</reference>
<sequence length="302" mass="32570">MGSSVLEAGGLTMATVPTVTQLGLIEFAEACRGLDLEPPAAVTRGLALIDAAEAVATEKPLTDLLQMDVDDVAPLVAEVSLRRHVSMGLDPDGLGVGVEKFTAQVLREVRSAAVPDLDGLMEALRPQFDEFAKPLTVAAQKHGFTLATTSDDVINRSAEAIEAWRALRHAGAAMEPIAEFWRLTADVFGLAPSRRLNTSRQNAIEHQYAANISVCFAAGENWSLDGEYVTHEYRTHVDWLAVAREGLRLNTPSEVSAKVEARQKRNFQAGLRAAAAASAEQTEAQRETLRRGLESGRVGTTR</sequence>